<keyword evidence="4 6" id="KW-1133">Transmembrane helix</keyword>
<feature type="transmembrane region" description="Helical" evidence="6">
    <location>
        <begin position="41"/>
        <end position="62"/>
    </location>
</feature>
<dbReference type="EMBL" id="BOMH01000020">
    <property type="protein sequence ID" value="GID65052.1"/>
    <property type="molecule type" value="Genomic_DNA"/>
</dbReference>
<accession>A0A919IGQ5</accession>
<feature type="transmembrane region" description="Helical" evidence="6">
    <location>
        <begin position="216"/>
        <end position="238"/>
    </location>
</feature>
<organism evidence="7 8">
    <name type="scientific">Actinoplanes cyaneus</name>
    <dbReference type="NCBI Taxonomy" id="52696"/>
    <lineage>
        <taxon>Bacteria</taxon>
        <taxon>Bacillati</taxon>
        <taxon>Actinomycetota</taxon>
        <taxon>Actinomycetes</taxon>
        <taxon>Micromonosporales</taxon>
        <taxon>Micromonosporaceae</taxon>
        <taxon>Actinoplanes</taxon>
    </lineage>
</organism>
<keyword evidence="2" id="KW-1003">Cell membrane</keyword>
<dbReference type="PANTHER" id="PTHR40277">
    <property type="entry name" value="BLL5419 PROTEIN"/>
    <property type="match status" value="1"/>
</dbReference>
<proteinExistence type="predicted"/>
<dbReference type="Proteomes" id="UP000619479">
    <property type="component" value="Unassembled WGS sequence"/>
</dbReference>
<evidence type="ECO:0000256" key="2">
    <source>
        <dbReference type="ARBA" id="ARBA00022475"/>
    </source>
</evidence>
<evidence type="ECO:0000256" key="5">
    <source>
        <dbReference type="ARBA" id="ARBA00023136"/>
    </source>
</evidence>
<evidence type="ECO:0000313" key="8">
    <source>
        <dbReference type="Proteomes" id="UP000619479"/>
    </source>
</evidence>
<gene>
    <name evidence="7" type="ORF">Acy02nite_29330</name>
</gene>
<dbReference type="RefSeq" id="WP_203740836.1">
    <property type="nucleotide sequence ID" value="NZ_BAAAUC010000016.1"/>
</dbReference>
<evidence type="ECO:0000256" key="3">
    <source>
        <dbReference type="ARBA" id="ARBA00022692"/>
    </source>
</evidence>
<comment type="subcellular location">
    <subcellularLocation>
        <location evidence="1">Cell membrane</location>
        <topology evidence="1">Multi-pass membrane protein</topology>
    </subcellularLocation>
</comment>
<dbReference type="Pfam" id="PF03706">
    <property type="entry name" value="LPG_synthase_TM"/>
    <property type="match status" value="1"/>
</dbReference>
<feature type="transmembrane region" description="Helical" evidence="6">
    <location>
        <begin position="244"/>
        <end position="263"/>
    </location>
</feature>
<protein>
    <recommendedName>
        <fullName evidence="9">Dolichol-P-glucose synthetase-like protein</fullName>
    </recommendedName>
</protein>
<evidence type="ECO:0008006" key="9">
    <source>
        <dbReference type="Google" id="ProtNLM"/>
    </source>
</evidence>
<keyword evidence="5 6" id="KW-0472">Membrane</keyword>
<reference evidence="7" key="1">
    <citation type="submission" date="2021-01" db="EMBL/GenBank/DDBJ databases">
        <title>Whole genome shotgun sequence of Actinoplanes cyaneus NBRC 14990.</title>
        <authorList>
            <person name="Komaki H."/>
            <person name="Tamura T."/>
        </authorList>
    </citation>
    <scope>NUCLEOTIDE SEQUENCE</scope>
    <source>
        <strain evidence="7">NBRC 14990</strain>
    </source>
</reference>
<keyword evidence="8" id="KW-1185">Reference proteome</keyword>
<name>A0A919IGQ5_9ACTN</name>
<dbReference type="NCBIfam" id="TIGR00374">
    <property type="entry name" value="flippase-like domain"/>
    <property type="match status" value="1"/>
</dbReference>
<dbReference type="AlphaFoldDB" id="A0A919IGQ5"/>
<dbReference type="InterPro" id="IPR022791">
    <property type="entry name" value="L-PG_synthase/AglD"/>
</dbReference>
<sequence length="379" mass="38493">MSRSFWAWARLLGGAAIIALVLWRLGTGAFLDGLRVLDGGTLALAFGIGVVTTVLSAWRWCLVARGLGMRLSLKDATADYYQALFLNAALPGGVLGDVGRAVSHGREEGDVGRGVRAVVLERTAGQIVLVVVGAAVLVTVPSPVLTLISANGKAIAMVTAVVAIAALLALGIARRVRRSGSNLAGAARTGAASKLAGAARTGAAEIRSGLLARRNWPGVLFASAMVLFGHLATFLVAARVAGNQVSFLSLAPMLLLALLAMGIPLNVGGWGPREGVMAWAFGAAGLSAEQGVTIAVAYGICAFVAAAPGAIVVAVRAARKMRPAPVAPAPIVAAEAAFRVRITAPVSPAVVATSPAPIPVRTRRTTVRQPAYSSSGAPA</sequence>
<feature type="transmembrane region" description="Helical" evidence="6">
    <location>
        <begin position="294"/>
        <end position="315"/>
    </location>
</feature>
<dbReference type="GO" id="GO:0005886">
    <property type="term" value="C:plasma membrane"/>
    <property type="evidence" value="ECO:0007669"/>
    <property type="project" value="UniProtKB-SubCell"/>
</dbReference>
<evidence type="ECO:0000256" key="1">
    <source>
        <dbReference type="ARBA" id="ARBA00004651"/>
    </source>
</evidence>
<keyword evidence="3 6" id="KW-0812">Transmembrane</keyword>
<dbReference type="PANTHER" id="PTHR40277:SF1">
    <property type="entry name" value="BLL5419 PROTEIN"/>
    <property type="match status" value="1"/>
</dbReference>
<feature type="transmembrane region" description="Helical" evidence="6">
    <location>
        <begin position="154"/>
        <end position="173"/>
    </location>
</feature>
<feature type="transmembrane region" description="Helical" evidence="6">
    <location>
        <begin position="127"/>
        <end position="148"/>
    </location>
</feature>
<evidence type="ECO:0000313" key="7">
    <source>
        <dbReference type="EMBL" id="GID65052.1"/>
    </source>
</evidence>
<comment type="caution">
    <text evidence="7">The sequence shown here is derived from an EMBL/GenBank/DDBJ whole genome shotgun (WGS) entry which is preliminary data.</text>
</comment>
<evidence type="ECO:0000256" key="4">
    <source>
        <dbReference type="ARBA" id="ARBA00022989"/>
    </source>
</evidence>
<evidence type="ECO:0000256" key="6">
    <source>
        <dbReference type="SAM" id="Phobius"/>
    </source>
</evidence>